<evidence type="ECO:0000256" key="7">
    <source>
        <dbReference type="RuleBase" id="RU000382"/>
    </source>
</evidence>
<sequence length="513" mass="54721">MSEKIAFPRRQRSKFANPGDGWTAIGHGLAQLAGPVESRHHGAPLPWGNPAEVLEAVAEQLGPEQVPDHGAGEDAALNRVAELIAAYGLDLTHRHATAHLQPPSLRVAVIADALASATNASLDTYDSGPATLAIENWTISALAKLAGFTERSGGVFGPGGSYSNLLALLIARDHCAARLGIDTRSNGVSGLPRPVVLCSQIAHFSVHRACAALGLGESAAIGVPVDSAHRMIPEALDELLTGLADSHTPVAIVATAGTTDFGSVDPLPEIADIAARHDVWMHVDAAYGFGTLFSDKLAGLLTGLERADSVTLDLHKVGWQPAAASVLLLADQHRFSSLNRSVAYLNPDDDVEAGFGGLLGQTLQTTRRPDVLKVLATFLAYGRTGLGEMLDTCHDLARHAERRIANEPQLELVAPVTMTTVVFRYRCEDLDHDQVNGELRRRLISSGKALIGRTQVRFHGAGEPRTCVKLTLLNPETTEQDIDALFDELLRVGLEVESEGLRSSHGEMVKIHE</sequence>
<dbReference type="EMBL" id="CP018082">
    <property type="protein sequence ID" value="APE35366.1"/>
    <property type="molecule type" value="Genomic_DNA"/>
</dbReference>
<feature type="modified residue" description="N6-(pyridoxal phosphate)lysine" evidence="6">
    <location>
        <position position="316"/>
    </location>
</feature>
<proteinExistence type="inferred from homology"/>
<dbReference type="Proteomes" id="UP000183810">
    <property type="component" value="Chromosome"/>
</dbReference>
<gene>
    <name evidence="8" type="ORF">BOX37_17005</name>
</gene>
<evidence type="ECO:0000256" key="6">
    <source>
        <dbReference type="PIRSR" id="PIRSR602129-50"/>
    </source>
</evidence>
<dbReference type="KEGG" id="nsl:BOX37_17005"/>
<dbReference type="GO" id="GO:0004058">
    <property type="term" value="F:aromatic-L-amino-acid decarboxylase activity"/>
    <property type="evidence" value="ECO:0007669"/>
    <property type="project" value="UniProtKB-ARBA"/>
</dbReference>
<keyword evidence="8" id="KW-0032">Aminotransferase</keyword>
<dbReference type="PANTHER" id="PTHR45677:SF8">
    <property type="entry name" value="CYSTEINE SULFINIC ACID DECARBOXYLASE"/>
    <property type="match status" value="1"/>
</dbReference>
<comment type="cofactor">
    <cofactor evidence="1 6 7">
        <name>pyridoxal 5'-phosphate</name>
        <dbReference type="ChEBI" id="CHEBI:597326"/>
    </cofactor>
</comment>
<dbReference type="Gene3D" id="3.90.1150.10">
    <property type="entry name" value="Aspartate Aminotransferase, domain 1"/>
    <property type="match status" value="1"/>
</dbReference>
<dbReference type="Gene3D" id="3.40.640.10">
    <property type="entry name" value="Type I PLP-dependent aspartate aminotransferase-like (Major domain)"/>
    <property type="match status" value="1"/>
</dbReference>
<dbReference type="AlphaFoldDB" id="A0A1J0VTK8"/>
<keyword evidence="8" id="KW-0808">Transferase</keyword>
<evidence type="ECO:0000256" key="1">
    <source>
        <dbReference type="ARBA" id="ARBA00001933"/>
    </source>
</evidence>
<protein>
    <submittedName>
        <fullName evidence="8">Aspartate aminotransferase family protein</fullName>
    </submittedName>
</protein>
<dbReference type="PANTHER" id="PTHR45677">
    <property type="entry name" value="GLUTAMATE DECARBOXYLASE-RELATED"/>
    <property type="match status" value="1"/>
</dbReference>
<reference evidence="8" key="1">
    <citation type="submission" date="2016-11" db="EMBL/GenBank/DDBJ databases">
        <authorList>
            <person name="Jaros S."/>
            <person name="Januszkiewicz K."/>
            <person name="Wedrychowicz H."/>
        </authorList>
    </citation>
    <scope>NUCLEOTIDE SEQUENCE [LARGE SCALE GENOMIC DNA]</scope>
    <source>
        <strain evidence="8">Y48</strain>
    </source>
</reference>
<dbReference type="GO" id="GO:0019752">
    <property type="term" value="P:carboxylic acid metabolic process"/>
    <property type="evidence" value="ECO:0007669"/>
    <property type="project" value="InterPro"/>
</dbReference>
<dbReference type="InterPro" id="IPR015422">
    <property type="entry name" value="PyrdxlP-dep_Trfase_small"/>
</dbReference>
<evidence type="ECO:0000256" key="5">
    <source>
        <dbReference type="ARBA" id="ARBA00023239"/>
    </source>
</evidence>
<evidence type="ECO:0000256" key="4">
    <source>
        <dbReference type="ARBA" id="ARBA00022898"/>
    </source>
</evidence>
<dbReference type="InterPro" id="IPR002129">
    <property type="entry name" value="PyrdxlP-dep_de-COase"/>
</dbReference>
<dbReference type="InterPro" id="IPR015424">
    <property type="entry name" value="PyrdxlP-dep_Trfase"/>
</dbReference>
<dbReference type="Pfam" id="PF00282">
    <property type="entry name" value="Pyridoxal_deC"/>
    <property type="match status" value="1"/>
</dbReference>
<accession>A0A1J0VTK8</accession>
<evidence type="ECO:0000256" key="3">
    <source>
        <dbReference type="ARBA" id="ARBA00022793"/>
    </source>
</evidence>
<evidence type="ECO:0000256" key="2">
    <source>
        <dbReference type="ARBA" id="ARBA00009533"/>
    </source>
</evidence>
<organism evidence="8 9">
    <name type="scientific">Nocardia mangyaensis</name>
    <dbReference type="NCBI Taxonomy" id="2213200"/>
    <lineage>
        <taxon>Bacteria</taxon>
        <taxon>Bacillati</taxon>
        <taxon>Actinomycetota</taxon>
        <taxon>Actinomycetes</taxon>
        <taxon>Mycobacteriales</taxon>
        <taxon>Nocardiaceae</taxon>
        <taxon>Nocardia</taxon>
    </lineage>
</organism>
<keyword evidence="3" id="KW-0210">Decarboxylase</keyword>
<dbReference type="RefSeq" id="WP_071928556.1">
    <property type="nucleotide sequence ID" value="NZ_CP018082.1"/>
</dbReference>
<name>A0A1J0VTK8_9NOCA</name>
<keyword evidence="4 6" id="KW-0663">Pyridoxal phosphate</keyword>
<keyword evidence="9" id="KW-1185">Reference proteome</keyword>
<keyword evidence="5 7" id="KW-0456">Lyase</keyword>
<dbReference type="GO" id="GO:0005737">
    <property type="term" value="C:cytoplasm"/>
    <property type="evidence" value="ECO:0007669"/>
    <property type="project" value="TreeGrafter"/>
</dbReference>
<dbReference type="GO" id="GO:0030170">
    <property type="term" value="F:pyridoxal phosphate binding"/>
    <property type="evidence" value="ECO:0007669"/>
    <property type="project" value="InterPro"/>
</dbReference>
<comment type="similarity">
    <text evidence="2 7">Belongs to the group II decarboxylase family.</text>
</comment>
<dbReference type="InterPro" id="IPR015421">
    <property type="entry name" value="PyrdxlP-dep_Trfase_major"/>
</dbReference>
<dbReference type="SUPFAM" id="SSF53383">
    <property type="entry name" value="PLP-dependent transferases"/>
    <property type="match status" value="1"/>
</dbReference>
<dbReference type="GO" id="GO:0008483">
    <property type="term" value="F:transaminase activity"/>
    <property type="evidence" value="ECO:0007669"/>
    <property type="project" value="UniProtKB-KW"/>
</dbReference>
<evidence type="ECO:0000313" key="9">
    <source>
        <dbReference type="Proteomes" id="UP000183810"/>
    </source>
</evidence>
<evidence type="ECO:0000313" key="8">
    <source>
        <dbReference type="EMBL" id="APE35366.1"/>
    </source>
</evidence>